<accession>A0A194XNY3</accession>
<organism evidence="3 4">
    <name type="scientific">Mollisia scopiformis</name>
    <name type="common">Conifer needle endophyte fungus</name>
    <name type="synonym">Phialocephala scopiformis</name>
    <dbReference type="NCBI Taxonomy" id="149040"/>
    <lineage>
        <taxon>Eukaryota</taxon>
        <taxon>Fungi</taxon>
        <taxon>Dikarya</taxon>
        <taxon>Ascomycota</taxon>
        <taxon>Pezizomycotina</taxon>
        <taxon>Leotiomycetes</taxon>
        <taxon>Helotiales</taxon>
        <taxon>Mollisiaceae</taxon>
        <taxon>Mollisia</taxon>
    </lineage>
</organism>
<evidence type="ECO:0000313" key="3">
    <source>
        <dbReference type="EMBL" id="KUJ21876.1"/>
    </source>
</evidence>
<evidence type="ECO:0000256" key="1">
    <source>
        <dbReference type="PIRSR" id="PIRSR602401-1"/>
    </source>
</evidence>
<dbReference type="Proteomes" id="UP000070700">
    <property type="component" value="Unassembled WGS sequence"/>
</dbReference>
<dbReference type="InterPro" id="IPR036396">
    <property type="entry name" value="Cyt_P450_sf"/>
</dbReference>
<feature type="signal peptide" evidence="2">
    <location>
        <begin position="1"/>
        <end position="16"/>
    </location>
</feature>
<dbReference type="SUPFAM" id="SSF48264">
    <property type="entry name" value="Cytochrome P450"/>
    <property type="match status" value="1"/>
</dbReference>
<keyword evidence="4" id="KW-1185">Reference proteome</keyword>
<evidence type="ECO:0000313" key="4">
    <source>
        <dbReference type="Proteomes" id="UP000070700"/>
    </source>
</evidence>
<reference evidence="3 4" key="1">
    <citation type="submission" date="2015-10" db="EMBL/GenBank/DDBJ databases">
        <title>Full genome of DAOMC 229536 Phialocephala scopiformis, a fungal endophyte of spruce producing the potent anti-insectan compound rugulosin.</title>
        <authorList>
            <consortium name="DOE Joint Genome Institute"/>
            <person name="Walker A.K."/>
            <person name="Frasz S.L."/>
            <person name="Seifert K.A."/>
            <person name="Miller J.D."/>
            <person name="Mondo S.J."/>
            <person name="Labutti K."/>
            <person name="Lipzen A."/>
            <person name="Dockter R."/>
            <person name="Kennedy M."/>
            <person name="Grigoriev I.V."/>
            <person name="Spatafora J.W."/>
        </authorList>
    </citation>
    <scope>NUCLEOTIDE SEQUENCE [LARGE SCALE GENOMIC DNA]</scope>
    <source>
        <strain evidence="3 4">CBS 120377</strain>
    </source>
</reference>
<dbReference type="InterPro" id="IPR001128">
    <property type="entry name" value="Cyt_P450"/>
</dbReference>
<dbReference type="RefSeq" id="XP_018076231.1">
    <property type="nucleotide sequence ID" value="XM_018218164.1"/>
</dbReference>
<dbReference type="InParanoid" id="A0A194XNY3"/>
<dbReference type="GO" id="GO:0005506">
    <property type="term" value="F:iron ion binding"/>
    <property type="evidence" value="ECO:0007669"/>
    <property type="project" value="InterPro"/>
</dbReference>
<dbReference type="PRINTS" id="PR00463">
    <property type="entry name" value="EP450I"/>
</dbReference>
<dbReference type="InterPro" id="IPR002401">
    <property type="entry name" value="Cyt_P450_E_grp-I"/>
</dbReference>
<proteinExistence type="predicted"/>
<dbReference type="KEGG" id="psco:LY89DRAFT_714904"/>
<dbReference type="GO" id="GO:0016705">
    <property type="term" value="F:oxidoreductase activity, acting on paired donors, with incorporation or reduction of molecular oxygen"/>
    <property type="evidence" value="ECO:0007669"/>
    <property type="project" value="InterPro"/>
</dbReference>
<dbReference type="InterPro" id="IPR050121">
    <property type="entry name" value="Cytochrome_P450_monoxygenase"/>
</dbReference>
<feature type="chain" id="PRO_5008268502" evidence="2">
    <location>
        <begin position="17"/>
        <end position="474"/>
    </location>
</feature>
<dbReference type="GeneID" id="28827890"/>
<feature type="binding site" description="axial binding residue" evidence="1">
    <location>
        <position position="417"/>
    </location>
    <ligand>
        <name>heme</name>
        <dbReference type="ChEBI" id="CHEBI:30413"/>
    </ligand>
    <ligandPart>
        <name>Fe</name>
        <dbReference type="ChEBI" id="CHEBI:18248"/>
    </ligandPart>
</feature>
<evidence type="ECO:0000256" key="2">
    <source>
        <dbReference type="SAM" id="SignalP"/>
    </source>
</evidence>
<keyword evidence="2" id="KW-0732">Signal</keyword>
<keyword evidence="3" id="KW-0503">Monooxygenase</keyword>
<dbReference type="GO" id="GO:0020037">
    <property type="term" value="F:heme binding"/>
    <property type="evidence" value="ECO:0007669"/>
    <property type="project" value="InterPro"/>
</dbReference>
<sequence length="474" mass="54092">MAFQLWQLCFIALSISWLELCIHRAIFAPLSKLPGPWYSLFTDLYLMYKEFSGQRREYIHELHKTYGPAVRLGPNEVSFTSLEALKEIYQSGGSGYDKTEFYTLFKQFGTRTMFSTLDKGNHSQKKRHIASQYANTNIMHPEVLGGIQDRANAFIRICEKSKGTGMDAYIYLHCFALDCASHHLFHPYGTKSIEGADLNMMEELSYHDSLMRNLAQYRWPTMSFWLEKVFKPRPAPLANDYVLASSRTSDSGEHSLTYKLQNSKDAFQPIQIAAECMDHMAAGIDTTGDALCLLMYQLSLSESFQVQDQLITELSINKDKAFDDLPYLDAVIKEGLRCFPPIPMSQPRYAPTGGRTIDGYFIPGHTIVSCQAWSVHQLNEDVFIKGDQFLPERWLDPKAALEMNRLFFSFGAGGRGCTGRHLAIAEMKCLLREVYIRYKTRVAPEMRGRMNLSDQVISSRPLDQTCKLIFEPLN</sequence>
<protein>
    <submittedName>
        <fullName evidence="3">Cytochrome P450 monooxygenase</fullName>
    </submittedName>
</protein>
<name>A0A194XNY3_MOLSC</name>
<dbReference type="GO" id="GO:0004497">
    <property type="term" value="F:monooxygenase activity"/>
    <property type="evidence" value="ECO:0007669"/>
    <property type="project" value="UniProtKB-KW"/>
</dbReference>
<dbReference type="PRINTS" id="PR00385">
    <property type="entry name" value="P450"/>
</dbReference>
<dbReference type="OrthoDB" id="1470350at2759"/>
<keyword evidence="3" id="KW-0560">Oxidoreductase</keyword>
<dbReference type="Pfam" id="PF00067">
    <property type="entry name" value="p450"/>
    <property type="match status" value="1"/>
</dbReference>
<keyword evidence="1" id="KW-0408">Iron</keyword>
<comment type="cofactor">
    <cofactor evidence="1">
        <name>heme</name>
        <dbReference type="ChEBI" id="CHEBI:30413"/>
    </cofactor>
</comment>
<dbReference type="EMBL" id="KQ947407">
    <property type="protein sequence ID" value="KUJ21876.1"/>
    <property type="molecule type" value="Genomic_DNA"/>
</dbReference>
<gene>
    <name evidence="3" type="ORF">LY89DRAFT_714904</name>
</gene>
<dbReference type="PANTHER" id="PTHR24305:SF164">
    <property type="entry name" value="P450, PUTATIVE (EUROFUNG)-RELATED"/>
    <property type="match status" value="1"/>
</dbReference>
<keyword evidence="1" id="KW-0479">Metal-binding</keyword>
<dbReference type="Gene3D" id="1.10.630.10">
    <property type="entry name" value="Cytochrome P450"/>
    <property type="match status" value="1"/>
</dbReference>
<dbReference type="PANTHER" id="PTHR24305">
    <property type="entry name" value="CYTOCHROME P450"/>
    <property type="match status" value="1"/>
</dbReference>
<keyword evidence="1" id="KW-0349">Heme</keyword>
<dbReference type="AlphaFoldDB" id="A0A194XNY3"/>